<dbReference type="Proteomes" id="UP000606935">
    <property type="component" value="Unassembled WGS sequence"/>
</dbReference>
<organism evidence="2 3">
    <name type="scientific">Bowmanella pacifica</name>
    <dbReference type="NCBI Taxonomy" id="502051"/>
    <lineage>
        <taxon>Bacteria</taxon>
        <taxon>Pseudomonadati</taxon>
        <taxon>Pseudomonadota</taxon>
        <taxon>Gammaproteobacteria</taxon>
        <taxon>Alteromonadales</taxon>
        <taxon>Alteromonadaceae</taxon>
        <taxon>Bowmanella</taxon>
    </lineage>
</organism>
<gene>
    <name evidence="2" type="ORF">GCM10010982_07240</name>
</gene>
<keyword evidence="3" id="KW-1185">Reference proteome</keyword>
<protein>
    <submittedName>
        <fullName evidence="2">Uncharacterized protein</fullName>
    </submittedName>
</protein>
<comment type="caution">
    <text evidence="2">The sequence shown here is derived from an EMBL/GenBank/DDBJ whole genome shotgun (WGS) entry which is preliminary data.</text>
</comment>
<dbReference type="EMBL" id="BMLS01000001">
    <property type="protein sequence ID" value="GGO65436.1"/>
    <property type="molecule type" value="Genomic_DNA"/>
</dbReference>
<sequence>MLAAFTSLSVLTVVTTLTTVESVHIKPDLTISDAIMTPLALHQFENNDSIQPPAPVSLGAASVTTR</sequence>
<evidence type="ECO:0000313" key="2">
    <source>
        <dbReference type="EMBL" id="GGO65436.1"/>
    </source>
</evidence>
<evidence type="ECO:0000256" key="1">
    <source>
        <dbReference type="SAM" id="MobiDB-lite"/>
    </source>
</evidence>
<reference evidence="2" key="1">
    <citation type="journal article" date="2014" name="Int. J. Syst. Evol. Microbiol.">
        <title>Complete genome sequence of Corynebacterium casei LMG S-19264T (=DSM 44701T), isolated from a smear-ripened cheese.</title>
        <authorList>
            <consortium name="US DOE Joint Genome Institute (JGI-PGF)"/>
            <person name="Walter F."/>
            <person name="Albersmeier A."/>
            <person name="Kalinowski J."/>
            <person name="Ruckert C."/>
        </authorList>
    </citation>
    <scope>NUCLEOTIDE SEQUENCE</scope>
    <source>
        <strain evidence="2">CGMCC 1.7086</strain>
    </source>
</reference>
<feature type="region of interest" description="Disordered" evidence="1">
    <location>
        <begin position="46"/>
        <end position="66"/>
    </location>
</feature>
<accession>A0A917YVD5</accession>
<dbReference type="AlphaFoldDB" id="A0A917YVD5"/>
<name>A0A917YVD5_9ALTE</name>
<proteinExistence type="predicted"/>
<reference evidence="2" key="2">
    <citation type="submission" date="2020-09" db="EMBL/GenBank/DDBJ databases">
        <authorList>
            <person name="Sun Q."/>
            <person name="Zhou Y."/>
        </authorList>
    </citation>
    <scope>NUCLEOTIDE SEQUENCE</scope>
    <source>
        <strain evidence="2">CGMCC 1.7086</strain>
    </source>
</reference>
<evidence type="ECO:0000313" key="3">
    <source>
        <dbReference type="Proteomes" id="UP000606935"/>
    </source>
</evidence>